<organism evidence="1 2">
    <name type="scientific">Candidatus Dechloromonas phosphorivorans</name>
    <dbReference type="NCBI Taxonomy" id="2899244"/>
    <lineage>
        <taxon>Bacteria</taxon>
        <taxon>Pseudomonadati</taxon>
        <taxon>Pseudomonadota</taxon>
        <taxon>Betaproteobacteria</taxon>
        <taxon>Rhodocyclales</taxon>
        <taxon>Azonexaceae</taxon>
        <taxon>Dechloromonas</taxon>
    </lineage>
</organism>
<sequence length="184" mass="20123">MILSECIIGVEIKQLDENDDDKLRNSQLGQGKVVGGSGLRVRLRRQIASGYGQLKRYAREGAPSLLVIYNNSGLLNFIDSFSITTAMFGSFGVRFGIDKSGTVDVTGQGFIGNRKLTRNECRKLSAIAVLKESASSISLDVYHNPFADIPLEPCLIRALADAQFIHPNPHSGQFVELEPAEIQL</sequence>
<dbReference type="Proteomes" id="UP000739411">
    <property type="component" value="Unassembled WGS sequence"/>
</dbReference>
<evidence type="ECO:0000313" key="2">
    <source>
        <dbReference type="Proteomes" id="UP000739411"/>
    </source>
</evidence>
<dbReference type="EMBL" id="JADJMS010000012">
    <property type="protein sequence ID" value="MBK7414698.1"/>
    <property type="molecule type" value="Genomic_DNA"/>
</dbReference>
<comment type="caution">
    <text evidence="1">The sequence shown here is derived from an EMBL/GenBank/DDBJ whole genome shotgun (WGS) entry which is preliminary data.</text>
</comment>
<dbReference type="AlphaFoldDB" id="A0A935JVR1"/>
<gene>
    <name evidence="1" type="ORF">IPJ38_05840</name>
</gene>
<accession>A0A935JVR1</accession>
<proteinExistence type="predicted"/>
<name>A0A935JVR1_9RHOO</name>
<reference evidence="1 2" key="1">
    <citation type="submission" date="2020-10" db="EMBL/GenBank/DDBJ databases">
        <title>Connecting structure to function with the recovery of over 1000 high-quality activated sludge metagenome-assembled genomes encoding full-length rRNA genes using long-read sequencing.</title>
        <authorList>
            <person name="Singleton C.M."/>
            <person name="Petriglieri F."/>
            <person name="Kristensen J.M."/>
            <person name="Kirkegaard R.H."/>
            <person name="Michaelsen T.Y."/>
            <person name="Andersen M.H."/>
            <person name="Karst S.M."/>
            <person name="Dueholm M.S."/>
            <person name="Nielsen P.H."/>
            <person name="Albertsen M."/>
        </authorList>
    </citation>
    <scope>NUCLEOTIDE SEQUENCE [LARGE SCALE GENOMIC DNA]</scope>
    <source>
        <strain evidence="1">EsbW_18-Q3-R4-48_BATAC.463</strain>
    </source>
</reference>
<evidence type="ECO:0000313" key="1">
    <source>
        <dbReference type="EMBL" id="MBK7414698.1"/>
    </source>
</evidence>
<protein>
    <submittedName>
        <fullName evidence="1">Uncharacterized protein</fullName>
    </submittedName>
</protein>